<keyword evidence="5 7" id="KW-0804">Transcription</keyword>
<organism evidence="9 10">
    <name type="scientific">Sphaeroforma arctica JP610</name>
    <dbReference type="NCBI Taxonomy" id="667725"/>
    <lineage>
        <taxon>Eukaryota</taxon>
        <taxon>Ichthyosporea</taxon>
        <taxon>Ichthyophonida</taxon>
        <taxon>Sphaeroforma</taxon>
    </lineage>
</organism>
<evidence type="ECO:0000256" key="2">
    <source>
        <dbReference type="ARBA" id="ARBA00005249"/>
    </source>
</evidence>
<dbReference type="GeneID" id="25902739"/>
<feature type="compositionally biased region" description="Polar residues" evidence="8">
    <location>
        <begin position="266"/>
        <end position="276"/>
    </location>
</feature>
<keyword evidence="3 7" id="KW-0805">Transcription regulation</keyword>
<keyword evidence="4 7" id="KW-0238">DNA-binding</keyword>
<dbReference type="GO" id="GO:0001096">
    <property type="term" value="F:TFIIF-class transcription factor complex binding"/>
    <property type="evidence" value="ECO:0007669"/>
    <property type="project" value="TreeGrafter"/>
</dbReference>
<evidence type="ECO:0000256" key="5">
    <source>
        <dbReference type="ARBA" id="ARBA00023163"/>
    </source>
</evidence>
<feature type="compositionally biased region" description="Acidic residues" evidence="8">
    <location>
        <begin position="311"/>
        <end position="324"/>
    </location>
</feature>
<feature type="compositionally biased region" description="Acidic residues" evidence="8">
    <location>
        <begin position="331"/>
        <end position="356"/>
    </location>
</feature>
<dbReference type="InterPro" id="IPR008851">
    <property type="entry name" value="TFIIF-alpha"/>
</dbReference>
<comment type="subcellular location">
    <subcellularLocation>
        <location evidence="1 7">Nucleus</location>
    </subcellularLocation>
</comment>
<dbReference type="GO" id="GO:0003677">
    <property type="term" value="F:DNA binding"/>
    <property type="evidence" value="ECO:0007669"/>
    <property type="project" value="UniProtKB-KW"/>
</dbReference>
<dbReference type="GO" id="GO:0005674">
    <property type="term" value="C:transcription factor TFIIF complex"/>
    <property type="evidence" value="ECO:0007669"/>
    <property type="project" value="TreeGrafter"/>
</dbReference>
<feature type="compositionally biased region" description="Acidic residues" evidence="8">
    <location>
        <begin position="385"/>
        <end position="394"/>
    </location>
</feature>
<feature type="compositionally biased region" description="Basic and acidic residues" evidence="8">
    <location>
        <begin position="424"/>
        <end position="444"/>
    </location>
</feature>
<dbReference type="GO" id="GO:0032968">
    <property type="term" value="P:positive regulation of transcription elongation by RNA polymerase II"/>
    <property type="evidence" value="ECO:0007669"/>
    <property type="project" value="InterPro"/>
</dbReference>
<dbReference type="InterPro" id="IPR011039">
    <property type="entry name" value="TFIIF_interaction"/>
</dbReference>
<evidence type="ECO:0000256" key="8">
    <source>
        <dbReference type="SAM" id="MobiDB-lite"/>
    </source>
</evidence>
<dbReference type="PANTHER" id="PTHR13011:SF0">
    <property type="entry name" value="GENERAL TRANSCRIPTION FACTOR IIF SUBUNIT 1"/>
    <property type="match status" value="1"/>
</dbReference>
<accession>A0A0L0GBH0</accession>
<dbReference type="GO" id="GO:0006367">
    <property type="term" value="P:transcription initiation at RNA polymerase II promoter"/>
    <property type="evidence" value="ECO:0007669"/>
    <property type="project" value="InterPro"/>
</dbReference>
<keyword evidence="6 7" id="KW-0539">Nucleus</keyword>
<evidence type="ECO:0000256" key="7">
    <source>
        <dbReference type="RuleBase" id="RU366044"/>
    </source>
</evidence>
<name>A0A0L0GBH0_9EUKA</name>
<dbReference type="SUPFAM" id="SSF50916">
    <property type="entry name" value="Rap30/74 interaction domains"/>
    <property type="match status" value="1"/>
</dbReference>
<evidence type="ECO:0000313" key="10">
    <source>
        <dbReference type="Proteomes" id="UP000054560"/>
    </source>
</evidence>
<gene>
    <name evidence="9" type="ORF">SARC_02235</name>
</gene>
<evidence type="ECO:0000256" key="1">
    <source>
        <dbReference type="ARBA" id="ARBA00004123"/>
    </source>
</evidence>
<protein>
    <recommendedName>
        <fullName evidence="7">Transcription initiation factor IIF subunit alpha</fullName>
    </recommendedName>
</protein>
<evidence type="ECO:0000256" key="4">
    <source>
        <dbReference type="ARBA" id="ARBA00023125"/>
    </source>
</evidence>
<dbReference type="Proteomes" id="UP000054560">
    <property type="component" value="Unassembled WGS sequence"/>
</dbReference>
<evidence type="ECO:0000313" key="9">
    <source>
        <dbReference type="EMBL" id="KNC85578.1"/>
    </source>
</evidence>
<evidence type="ECO:0000256" key="3">
    <source>
        <dbReference type="ARBA" id="ARBA00023015"/>
    </source>
</evidence>
<dbReference type="AlphaFoldDB" id="A0A0L0GBH0"/>
<feature type="region of interest" description="Disordered" evidence="8">
    <location>
        <begin position="1"/>
        <end position="28"/>
    </location>
</feature>
<dbReference type="OrthoDB" id="76676at2759"/>
<comment type="similarity">
    <text evidence="2 7">Belongs to the TFIIF alpha subunit family.</text>
</comment>
<dbReference type="RefSeq" id="XP_014159480.1">
    <property type="nucleotide sequence ID" value="XM_014304005.1"/>
</dbReference>
<reference evidence="9 10" key="1">
    <citation type="submission" date="2011-02" db="EMBL/GenBank/DDBJ databases">
        <title>The Genome Sequence of Sphaeroforma arctica JP610.</title>
        <authorList>
            <consortium name="The Broad Institute Genome Sequencing Platform"/>
            <person name="Russ C."/>
            <person name="Cuomo C."/>
            <person name="Young S.K."/>
            <person name="Zeng Q."/>
            <person name="Gargeya S."/>
            <person name="Alvarado L."/>
            <person name="Berlin A."/>
            <person name="Chapman S.B."/>
            <person name="Chen Z."/>
            <person name="Freedman E."/>
            <person name="Gellesch M."/>
            <person name="Goldberg J."/>
            <person name="Griggs A."/>
            <person name="Gujja S."/>
            <person name="Heilman E."/>
            <person name="Heiman D."/>
            <person name="Howarth C."/>
            <person name="Mehta T."/>
            <person name="Neiman D."/>
            <person name="Pearson M."/>
            <person name="Roberts A."/>
            <person name="Saif S."/>
            <person name="Shea T."/>
            <person name="Shenoy N."/>
            <person name="Sisk P."/>
            <person name="Stolte C."/>
            <person name="Sykes S."/>
            <person name="White J."/>
            <person name="Yandava C."/>
            <person name="Burger G."/>
            <person name="Gray M.W."/>
            <person name="Holland P.W.H."/>
            <person name="King N."/>
            <person name="Lang F.B.F."/>
            <person name="Roger A.J."/>
            <person name="Ruiz-Trillo I."/>
            <person name="Haas B."/>
            <person name="Nusbaum C."/>
            <person name="Birren B."/>
        </authorList>
    </citation>
    <scope>NUCLEOTIDE SEQUENCE [LARGE SCALE GENOMIC DNA]</scope>
    <source>
        <strain evidence="9 10">JP610</strain>
    </source>
</reference>
<evidence type="ECO:0000256" key="6">
    <source>
        <dbReference type="ARBA" id="ARBA00023242"/>
    </source>
</evidence>
<dbReference type="STRING" id="667725.A0A0L0GBH0"/>
<sequence>MFTPKVGRGRGGRGGGPGRPSRHTQVPTKLLNTTFNPNYKPPPNPNKKAAVDFVRSAPGEGRKPDGTSQARVLNNEEEEEDLGPCTEYNVIRGSIGHDTDATHIIKFQGREIPVDDISDLQMRRVVDPNYVKRVREVEVVPEKGAGSVYKSSNKVGKVKRRWRPRGEREMLWEMDLEQKSETTRFNGHREKLEQHYMLFVNDGKGNFEVIPTDNWYKFTQEVKYETMSLEEVEAEMKKKKSGDRWVQTRLKAREEKQEEQKAALSTAMSGQTGAQSDSEEEDAINDPLDIVTKHDKKMAKKAAGKRKVEREDMEYEAEFTDDEAGAVTQEALEETEEYEAPPESDSDDEDGEPAEDELTKTGKELRKKLKDGVDDADLPATNADDNADDSDDELGVVIKPTTSKPPPQTQPQPQVRKAPAAPRVKREAAPKAQKRPREEIDDSAKNIPMKRLKPESISPFTEEEVCKLIMSMENASIKDILAKDKKIKRTIGRDKAEKQRFIDIMNKVTKKNETGQTKTYTLKPKFKELYNL</sequence>
<dbReference type="EMBL" id="KQ241694">
    <property type="protein sequence ID" value="KNC85578.1"/>
    <property type="molecule type" value="Genomic_DNA"/>
</dbReference>
<dbReference type="GO" id="GO:0016251">
    <property type="term" value="F:RNA polymerase II general transcription initiation factor activity"/>
    <property type="evidence" value="ECO:0007669"/>
    <property type="project" value="TreeGrafter"/>
</dbReference>
<feature type="compositionally biased region" description="Basic residues" evidence="8">
    <location>
        <begin position="294"/>
        <end position="307"/>
    </location>
</feature>
<comment type="function">
    <text evidence="7">TFIIF is a general transcription initiation factor that binds to RNA polymerase II and helps to recruit it to the initiation complex in collaboration with TFIIB. It promotes transcription elongation.</text>
</comment>
<feature type="region of interest" description="Disordered" evidence="8">
    <location>
        <begin position="253"/>
        <end position="455"/>
    </location>
</feature>
<dbReference type="Pfam" id="PF05793">
    <property type="entry name" value="TFIIF_alpha"/>
    <property type="match status" value="1"/>
</dbReference>
<proteinExistence type="inferred from homology"/>
<keyword evidence="10" id="KW-1185">Reference proteome</keyword>
<dbReference type="PANTHER" id="PTHR13011">
    <property type="entry name" value="TFIIF-ALPHA"/>
    <property type="match status" value="1"/>
</dbReference>